<comment type="subcellular location">
    <subcellularLocation>
        <location evidence="1">Cell outer membrane</location>
        <topology evidence="1">Multi-pass membrane protein</topology>
    </subcellularLocation>
</comment>
<dbReference type="InterPro" id="IPR057556">
    <property type="entry name" value="TPR_Slam"/>
</dbReference>
<accession>A0A1S1HTY2</accession>
<keyword evidence="5" id="KW-0472">Membrane</keyword>
<evidence type="ECO:0000256" key="6">
    <source>
        <dbReference type="ARBA" id="ARBA00023237"/>
    </source>
</evidence>
<dbReference type="SUPFAM" id="SSF48452">
    <property type="entry name" value="TPR-like"/>
    <property type="match status" value="1"/>
</dbReference>
<dbReference type="InterPro" id="IPR011990">
    <property type="entry name" value="TPR-like_helical_dom_sf"/>
</dbReference>
<dbReference type="Pfam" id="PF24575">
    <property type="entry name" value="TPR_Slam"/>
    <property type="match status" value="1"/>
</dbReference>
<evidence type="ECO:0000256" key="4">
    <source>
        <dbReference type="ARBA" id="ARBA00022729"/>
    </source>
</evidence>
<dbReference type="Proteomes" id="UP000179588">
    <property type="component" value="Unassembled WGS sequence"/>
</dbReference>
<sequence length="486" mass="56817">MTISRLIILLSIFYSGFVISHSDDTNDYQRLLVDKVNVNEKLSKDKEIKITLDDELIVNFDGENYKINNNVHDIGEAIYIALARGQYNDVNQLLSSYQKLTGHDDLLVKYANAKISHQNKNYQKAINYYQQILQKNSDFLRVELELARVYCESQQNKEAIVQFNRVLDKYAQQLPKHVLDNIAQFTKALKKRTAWWGSISLGYGYNSNINQVPGDHRRDCYRSEVKEVCYGVGEATKGQKFIYEANIEKQVPLYRHHNALFKAYTYGYKYEKASQYNENIINTKSYYQYQDGIKTFAFGPTIEFKFIGDQQRYYGFGASIDVAYHFTPKFSVSAIVDYKKLNYRSMYQSSNGNKSTFYLTNIYAFSPDIIFFGGVDGVMRNKRYQSDSYKQYGIRVGVFKSFSQGFNFLGMASYKKTHFEQPQYALSRQIRDDNEQLYFIKLSAPKYSLFTLTPSLSYKFRKNHSNIDALYSYSQNEVEFKLEKRF</sequence>
<dbReference type="InterPro" id="IPR007655">
    <property type="entry name" value="Slam_C"/>
</dbReference>
<proteinExistence type="inferred from homology"/>
<comment type="similarity">
    <text evidence="7">Belongs to the Slam family.</text>
</comment>
<keyword evidence="6" id="KW-0998">Cell outer membrane</keyword>
<dbReference type="Gene3D" id="1.25.40.10">
    <property type="entry name" value="Tetratricopeptide repeat domain"/>
    <property type="match status" value="1"/>
</dbReference>
<name>A0A1S1HTY2_PROST</name>
<feature type="domain" description="Surface lipoprotein assembly modifier C-terminal" evidence="8">
    <location>
        <begin position="195"/>
        <end position="486"/>
    </location>
</feature>
<evidence type="ECO:0000259" key="8">
    <source>
        <dbReference type="Pfam" id="PF04575"/>
    </source>
</evidence>
<evidence type="ECO:0000256" key="1">
    <source>
        <dbReference type="ARBA" id="ARBA00004571"/>
    </source>
</evidence>
<evidence type="ECO:0000313" key="10">
    <source>
        <dbReference type="EMBL" id="OHT25447.1"/>
    </source>
</evidence>
<dbReference type="EMBL" id="LVIE01000035">
    <property type="protein sequence ID" value="OHT25447.1"/>
    <property type="molecule type" value="Genomic_DNA"/>
</dbReference>
<protein>
    <submittedName>
        <fullName evidence="10">Uncharacterized protein</fullName>
    </submittedName>
</protein>
<evidence type="ECO:0000259" key="9">
    <source>
        <dbReference type="Pfam" id="PF24575"/>
    </source>
</evidence>
<dbReference type="Pfam" id="PF04575">
    <property type="entry name" value="SlipAM"/>
    <property type="match status" value="1"/>
</dbReference>
<evidence type="ECO:0000313" key="11">
    <source>
        <dbReference type="Proteomes" id="UP000179588"/>
    </source>
</evidence>
<comment type="caution">
    <text evidence="10">The sequence shown here is derived from an EMBL/GenBank/DDBJ whole genome shotgun (WGS) entry which is preliminary data.</text>
</comment>
<organism evidence="10 11">
    <name type="scientific">Providencia stuartii</name>
    <dbReference type="NCBI Taxonomy" id="588"/>
    <lineage>
        <taxon>Bacteria</taxon>
        <taxon>Pseudomonadati</taxon>
        <taxon>Pseudomonadota</taxon>
        <taxon>Gammaproteobacteria</taxon>
        <taxon>Enterobacterales</taxon>
        <taxon>Morganellaceae</taxon>
        <taxon>Providencia</taxon>
    </lineage>
</organism>
<evidence type="ECO:0000256" key="3">
    <source>
        <dbReference type="ARBA" id="ARBA00022692"/>
    </source>
</evidence>
<dbReference type="AlphaFoldDB" id="A0A1S1HTY2"/>
<keyword evidence="4" id="KW-0732">Signal</keyword>
<reference evidence="10 11" key="1">
    <citation type="submission" date="2016-03" db="EMBL/GenBank/DDBJ databases">
        <title>Genome sequence of Providencia stuartii strain, isolated from the salivary glands of larval Lucilia sericata.</title>
        <authorList>
            <person name="Yuan Y."/>
            <person name="Zhang Y."/>
            <person name="Fu S."/>
            <person name="Crippen T.L."/>
            <person name="Visi D."/>
            <person name="Benbow M.E."/>
            <person name="Allen M."/>
            <person name="Tomberlin J.K."/>
            <person name="Sze S.-H."/>
            <person name="Tarone A.M."/>
        </authorList>
    </citation>
    <scope>NUCLEOTIDE SEQUENCE [LARGE SCALE GENOMIC DNA]</scope>
    <source>
        <strain evidence="10 11">Crippen</strain>
    </source>
</reference>
<dbReference type="GO" id="GO:0009279">
    <property type="term" value="C:cell outer membrane"/>
    <property type="evidence" value="ECO:0007669"/>
    <property type="project" value="UniProtKB-SubCell"/>
</dbReference>
<keyword evidence="3" id="KW-0812">Transmembrane</keyword>
<keyword evidence="2" id="KW-1134">Transmembrane beta strand</keyword>
<feature type="domain" description="Surface lipoprotein assembly modifier N-terminal TPR repeats region" evidence="9">
    <location>
        <begin position="66"/>
        <end position="163"/>
    </location>
</feature>
<gene>
    <name evidence="10" type="ORF">A3Q29_14190</name>
</gene>
<keyword evidence="11" id="KW-1185">Reference proteome</keyword>
<evidence type="ECO:0000256" key="2">
    <source>
        <dbReference type="ARBA" id="ARBA00022452"/>
    </source>
</evidence>
<evidence type="ECO:0000256" key="7">
    <source>
        <dbReference type="ARBA" id="ARBA00023609"/>
    </source>
</evidence>
<evidence type="ECO:0000256" key="5">
    <source>
        <dbReference type="ARBA" id="ARBA00023136"/>
    </source>
</evidence>